<proteinExistence type="predicted"/>
<organism evidence="1">
    <name type="scientific">Tanacetum cinerariifolium</name>
    <name type="common">Dalmatian daisy</name>
    <name type="synonym">Chrysanthemum cinerariifolium</name>
    <dbReference type="NCBI Taxonomy" id="118510"/>
    <lineage>
        <taxon>Eukaryota</taxon>
        <taxon>Viridiplantae</taxon>
        <taxon>Streptophyta</taxon>
        <taxon>Embryophyta</taxon>
        <taxon>Tracheophyta</taxon>
        <taxon>Spermatophyta</taxon>
        <taxon>Magnoliopsida</taxon>
        <taxon>eudicotyledons</taxon>
        <taxon>Gunneridae</taxon>
        <taxon>Pentapetalae</taxon>
        <taxon>asterids</taxon>
        <taxon>campanulids</taxon>
        <taxon>Asterales</taxon>
        <taxon>Asteraceae</taxon>
        <taxon>Asteroideae</taxon>
        <taxon>Anthemideae</taxon>
        <taxon>Anthemidinae</taxon>
        <taxon>Tanacetum</taxon>
    </lineage>
</organism>
<name>A0A699XAZ9_TANCI</name>
<dbReference type="EMBL" id="BKCJ011834222">
    <property type="protein sequence ID" value="GFD56867.1"/>
    <property type="molecule type" value="Genomic_DNA"/>
</dbReference>
<dbReference type="AlphaFoldDB" id="A0A699XAZ9"/>
<evidence type="ECO:0000313" key="1">
    <source>
        <dbReference type="EMBL" id="GFD56867.1"/>
    </source>
</evidence>
<gene>
    <name evidence="1" type="ORF">Tci_928836</name>
</gene>
<protein>
    <submittedName>
        <fullName evidence="1">Uncharacterized protein</fullName>
    </submittedName>
</protein>
<feature type="non-terminal residue" evidence="1">
    <location>
        <position position="1"/>
    </location>
</feature>
<sequence length="58" mass="6201">QLRKKPQIAQAQSDAQGISLLFPVLCPSAPWSCRGWGSKPGCSLAPAAFYEHHSPPAL</sequence>
<reference evidence="1" key="1">
    <citation type="journal article" date="2019" name="Sci. Rep.">
        <title>Draft genome of Tanacetum cinerariifolium, the natural source of mosquito coil.</title>
        <authorList>
            <person name="Yamashiro T."/>
            <person name="Shiraishi A."/>
            <person name="Satake H."/>
            <person name="Nakayama K."/>
        </authorList>
    </citation>
    <scope>NUCLEOTIDE SEQUENCE</scope>
</reference>
<comment type="caution">
    <text evidence="1">The sequence shown here is derived from an EMBL/GenBank/DDBJ whole genome shotgun (WGS) entry which is preliminary data.</text>
</comment>
<accession>A0A699XAZ9</accession>